<keyword evidence="4 5" id="KW-0472">Membrane</keyword>
<organism evidence="7 8">
    <name type="scientific">Streptomyces siderophoricus</name>
    <dbReference type="NCBI Taxonomy" id="2802281"/>
    <lineage>
        <taxon>Bacteria</taxon>
        <taxon>Bacillati</taxon>
        <taxon>Actinomycetota</taxon>
        <taxon>Actinomycetes</taxon>
        <taxon>Kitasatosporales</taxon>
        <taxon>Streptomycetaceae</taxon>
        <taxon>Streptomyces</taxon>
    </lineage>
</organism>
<feature type="domain" description="Methylamine utilisation protein MauE" evidence="6">
    <location>
        <begin position="24"/>
        <end position="157"/>
    </location>
</feature>
<keyword evidence="2 5" id="KW-0812">Transmembrane</keyword>
<keyword evidence="3 5" id="KW-1133">Transmembrane helix</keyword>
<evidence type="ECO:0000256" key="1">
    <source>
        <dbReference type="ARBA" id="ARBA00004141"/>
    </source>
</evidence>
<dbReference type="Pfam" id="PF07291">
    <property type="entry name" value="MauE"/>
    <property type="match status" value="1"/>
</dbReference>
<evidence type="ECO:0000313" key="8">
    <source>
        <dbReference type="Proteomes" id="UP000629371"/>
    </source>
</evidence>
<dbReference type="Proteomes" id="UP000629371">
    <property type="component" value="Unassembled WGS sequence"/>
</dbReference>
<feature type="transmembrane region" description="Helical" evidence="5">
    <location>
        <begin position="140"/>
        <end position="162"/>
    </location>
</feature>
<evidence type="ECO:0000256" key="2">
    <source>
        <dbReference type="ARBA" id="ARBA00022692"/>
    </source>
</evidence>
<name>A0ABS1N0G4_9ACTN</name>
<evidence type="ECO:0000256" key="4">
    <source>
        <dbReference type="ARBA" id="ARBA00023136"/>
    </source>
</evidence>
<evidence type="ECO:0000256" key="3">
    <source>
        <dbReference type="ARBA" id="ARBA00022989"/>
    </source>
</evidence>
<comment type="subcellular location">
    <subcellularLocation>
        <location evidence="1">Membrane</location>
        <topology evidence="1">Multi-pass membrane protein</topology>
    </subcellularLocation>
</comment>
<feature type="transmembrane region" description="Helical" evidence="5">
    <location>
        <begin position="96"/>
        <end position="119"/>
    </location>
</feature>
<accession>A0ABS1N0G4</accession>
<gene>
    <name evidence="7" type="ORF">JK360_29680</name>
</gene>
<dbReference type="InterPro" id="IPR009908">
    <property type="entry name" value="Methylamine_util_MauE"/>
</dbReference>
<evidence type="ECO:0000313" key="7">
    <source>
        <dbReference type="EMBL" id="MBL1093449.1"/>
    </source>
</evidence>
<dbReference type="RefSeq" id="WP_201809260.1">
    <property type="nucleotide sequence ID" value="NZ_JAERRI010000019.1"/>
</dbReference>
<evidence type="ECO:0000259" key="6">
    <source>
        <dbReference type="Pfam" id="PF07291"/>
    </source>
</evidence>
<comment type="caution">
    <text evidence="7">The sequence shown here is derived from an EMBL/GenBank/DDBJ whole genome shotgun (WGS) entry which is preliminary data.</text>
</comment>
<evidence type="ECO:0000256" key="5">
    <source>
        <dbReference type="SAM" id="Phobius"/>
    </source>
</evidence>
<feature type="transmembrane region" description="Helical" evidence="5">
    <location>
        <begin position="70"/>
        <end position="90"/>
    </location>
</feature>
<keyword evidence="8" id="KW-1185">Reference proteome</keyword>
<feature type="transmembrane region" description="Helical" evidence="5">
    <location>
        <begin position="26"/>
        <end position="49"/>
    </location>
</feature>
<dbReference type="EMBL" id="JAERRI010000019">
    <property type="protein sequence ID" value="MBL1093449.1"/>
    <property type="molecule type" value="Genomic_DNA"/>
</dbReference>
<sequence>MSALPRQTSRAVNDRLLTNWRALMQYAAIGIRCLVGLVFLASALSKLASTRAQTAFVMSMRDLRILPTGLVRWVASGVIIGELAVCVLLATPSASAVMMGFALTVVLLSVFTAGITIALRRGVRVPCRCFGASRTPLGRWHIGRNAVLVLITCVGALVTPGAADAQPAGVATAAAAGVALGALVTVLDDVRALFRPLAAPPGNTLGGR</sequence>
<proteinExistence type="predicted"/>
<feature type="transmembrane region" description="Helical" evidence="5">
    <location>
        <begin position="168"/>
        <end position="187"/>
    </location>
</feature>
<protein>
    <submittedName>
        <fullName evidence="7">Methylamine utilization protein MauE</fullName>
    </submittedName>
</protein>
<reference evidence="7 8" key="1">
    <citation type="submission" date="2021-01" db="EMBL/GenBank/DDBJ databases">
        <title>WGS of actinomycetes isolated from Thailand.</title>
        <authorList>
            <person name="Thawai C."/>
        </authorList>
    </citation>
    <scope>NUCLEOTIDE SEQUENCE [LARGE SCALE GENOMIC DNA]</scope>
    <source>
        <strain evidence="7 8">CH9-7</strain>
    </source>
</reference>